<feature type="compositionally biased region" description="Low complexity" evidence="6">
    <location>
        <begin position="360"/>
        <end position="369"/>
    </location>
</feature>
<dbReference type="PANTHER" id="PTHR46134:SF6">
    <property type="entry name" value="ARF-GAP DOMAIN AND FG REPEAT-CONTAINING PROTEIN 1 ISOFORM X1"/>
    <property type="match status" value="1"/>
</dbReference>
<proteinExistence type="predicted"/>
<dbReference type="GO" id="GO:0008270">
    <property type="term" value="F:zinc ion binding"/>
    <property type="evidence" value="ECO:0007669"/>
    <property type="project" value="UniProtKB-KW"/>
</dbReference>
<dbReference type="GeneTree" id="ENSGT00940000161071"/>
<feature type="domain" description="Arf-GAP" evidence="7">
    <location>
        <begin position="14"/>
        <end position="135"/>
    </location>
</feature>
<accession>A0A8D3A6Y3</accession>
<dbReference type="GO" id="GO:0005096">
    <property type="term" value="F:GTPase activator activity"/>
    <property type="evidence" value="ECO:0007669"/>
    <property type="project" value="InterPro"/>
</dbReference>
<keyword evidence="1" id="KW-0479">Metal-binding</keyword>
<dbReference type="PANTHER" id="PTHR46134">
    <property type="entry name" value="DRONGO, ISOFORM F"/>
    <property type="match status" value="1"/>
</dbReference>
<evidence type="ECO:0000256" key="1">
    <source>
        <dbReference type="ARBA" id="ARBA00022723"/>
    </source>
</evidence>
<dbReference type="Ensembl" id="ENSSMAT00000013680.2">
    <property type="protein sequence ID" value="ENSSMAP00000013505.2"/>
    <property type="gene ID" value="ENSSMAG00000008266.2"/>
</dbReference>
<organism evidence="8 9">
    <name type="scientific">Scophthalmus maximus</name>
    <name type="common">Turbot</name>
    <name type="synonym">Psetta maxima</name>
    <dbReference type="NCBI Taxonomy" id="52904"/>
    <lineage>
        <taxon>Eukaryota</taxon>
        <taxon>Metazoa</taxon>
        <taxon>Chordata</taxon>
        <taxon>Craniata</taxon>
        <taxon>Vertebrata</taxon>
        <taxon>Euteleostomi</taxon>
        <taxon>Actinopterygii</taxon>
        <taxon>Neopterygii</taxon>
        <taxon>Teleostei</taxon>
        <taxon>Neoteleostei</taxon>
        <taxon>Acanthomorphata</taxon>
        <taxon>Carangaria</taxon>
        <taxon>Pleuronectiformes</taxon>
        <taxon>Pleuronectoidei</taxon>
        <taxon>Scophthalmidae</taxon>
        <taxon>Scophthalmus</taxon>
    </lineage>
</organism>
<feature type="compositionally biased region" description="Polar residues" evidence="6">
    <location>
        <begin position="309"/>
        <end position="322"/>
    </location>
</feature>
<dbReference type="InterPro" id="IPR038508">
    <property type="entry name" value="ArfGAP_dom_sf"/>
</dbReference>
<dbReference type="PROSITE" id="PS50115">
    <property type="entry name" value="ARFGAP"/>
    <property type="match status" value="1"/>
</dbReference>
<dbReference type="AlphaFoldDB" id="A0A8D3A6Y3"/>
<feature type="region of interest" description="Disordered" evidence="6">
    <location>
        <begin position="512"/>
        <end position="544"/>
    </location>
</feature>
<sequence length="585" mass="62702">MSNRKHRDNQEICARKVRELAQSGVNKHCFECGQPGVTYTDITAGSFVCTSCSGMLRGLNPPHRVKSISMTTFSQQEVEFLQNHGNEIGRRTWLCVFDPKTDGCSDMKDSQKFKEFLQDKYEKKKWHFSKSKNRRDVEGPWSPGVQAMPPSHGPLASQAPNHNLPSNARSTRPMSQAQLPSWDRVPAISPADMRTDVFTARPSRSQSFRDPPLKDPTLCGIERQRPGSLSSALGPQSHAPSFPALPRPSASSSFKNHFTLGRTVSASGATGPFRAFPKSLSVDFGGLSHPQPQPLPQSLSQQQQHPASVGQTTPPVGRSSGQDRYAAVSHLDSVFSDPPTTAAPPGGPPQYSAIFGTRLSSSSTPASSPGVDSVSGSQTFANFPNPFSSSSSSGSASQQPVALSPSNPFSNASGGDSSAFVTSPSSVFPPSASFPTPATQNAFPHESASNQETNGFASFPASDSQPTVTRPMSVNPFTVSMLSLQVALQGDKYRGHHNTTSEQLDVKIQLSSHTSGHGRANKIVPGSNRQGGRERKKGSVPAGGGSLLTSFSKFLCTVVQRQPPSDRVDQWILHVFVPNSHVDPD</sequence>
<feature type="compositionally biased region" description="Low complexity" evidence="6">
    <location>
        <begin position="417"/>
        <end position="439"/>
    </location>
</feature>
<dbReference type="Proteomes" id="UP000694558">
    <property type="component" value="Chromosome 2"/>
</dbReference>
<dbReference type="FunFam" id="1.10.220.150:FF:000005">
    <property type="entry name" value="Arf-GAP domain and FG repeat-containing protein 1"/>
    <property type="match status" value="1"/>
</dbReference>
<name>A0A8D3A6Y3_SCOMX</name>
<dbReference type="SMART" id="SM00105">
    <property type="entry name" value="ArfGap"/>
    <property type="match status" value="1"/>
</dbReference>
<feature type="compositionally biased region" description="Polar residues" evidence="6">
    <location>
        <begin position="158"/>
        <end position="179"/>
    </location>
</feature>
<reference evidence="8" key="2">
    <citation type="submission" date="2025-08" db="UniProtKB">
        <authorList>
            <consortium name="Ensembl"/>
        </authorList>
    </citation>
    <scope>IDENTIFICATION</scope>
</reference>
<evidence type="ECO:0000256" key="4">
    <source>
        <dbReference type="ARBA" id="ARBA00022833"/>
    </source>
</evidence>
<dbReference type="Pfam" id="PF01412">
    <property type="entry name" value="ArfGap"/>
    <property type="match status" value="1"/>
</dbReference>
<dbReference type="CDD" id="cd08838">
    <property type="entry name" value="ArfGap_AGFG"/>
    <property type="match status" value="1"/>
</dbReference>
<feature type="compositionally biased region" description="Low complexity" evidence="6">
    <location>
        <begin position="296"/>
        <end position="306"/>
    </location>
</feature>
<evidence type="ECO:0000256" key="3">
    <source>
        <dbReference type="ARBA" id="ARBA00022771"/>
    </source>
</evidence>
<keyword evidence="4" id="KW-0862">Zinc</keyword>
<dbReference type="GO" id="GO:0016020">
    <property type="term" value="C:membrane"/>
    <property type="evidence" value="ECO:0007669"/>
    <property type="project" value="TreeGrafter"/>
</dbReference>
<dbReference type="PRINTS" id="PR00405">
    <property type="entry name" value="REVINTRACTNG"/>
</dbReference>
<dbReference type="Gene3D" id="1.10.220.150">
    <property type="entry name" value="Arf GTPase activating protein"/>
    <property type="match status" value="1"/>
</dbReference>
<gene>
    <name evidence="8" type="primary">agfg2</name>
</gene>
<feature type="region of interest" description="Disordered" evidence="6">
    <location>
        <begin position="284"/>
        <end position="468"/>
    </location>
</feature>
<dbReference type="GO" id="GO:0045109">
    <property type="term" value="P:intermediate filament organization"/>
    <property type="evidence" value="ECO:0007669"/>
    <property type="project" value="TreeGrafter"/>
</dbReference>
<feature type="compositionally biased region" description="Low complexity" evidence="6">
    <location>
        <begin position="388"/>
        <end position="397"/>
    </location>
</feature>
<dbReference type="GO" id="GO:0007289">
    <property type="term" value="P:spermatid nucleus differentiation"/>
    <property type="evidence" value="ECO:0007669"/>
    <property type="project" value="TreeGrafter"/>
</dbReference>
<dbReference type="InterPro" id="IPR037278">
    <property type="entry name" value="ARFGAP/RecO"/>
</dbReference>
<evidence type="ECO:0000313" key="9">
    <source>
        <dbReference type="Proteomes" id="UP000694558"/>
    </source>
</evidence>
<feature type="compositionally biased region" description="Polar residues" evidence="6">
    <location>
        <begin position="398"/>
        <end position="416"/>
    </location>
</feature>
<evidence type="ECO:0000256" key="5">
    <source>
        <dbReference type="PROSITE-ProRule" id="PRU00288"/>
    </source>
</evidence>
<dbReference type="SUPFAM" id="SSF57863">
    <property type="entry name" value="ArfGap/RecO-like zinc finger"/>
    <property type="match status" value="1"/>
</dbReference>
<evidence type="ECO:0000259" key="7">
    <source>
        <dbReference type="PROSITE" id="PS50115"/>
    </source>
</evidence>
<feature type="compositionally biased region" description="Polar residues" evidence="6">
    <location>
        <begin position="447"/>
        <end position="468"/>
    </location>
</feature>
<dbReference type="GO" id="GO:0031410">
    <property type="term" value="C:cytoplasmic vesicle"/>
    <property type="evidence" value="ECO:0007669"/>
    <property type="project" value="TreeGrafter"/>
</dbReference>
<feature type="compositionally biased region" description="Polar residues" evidence="6">
    <location>
        <begin position="374"/>
        <end position="387"/>
    </location>
</feature>
<keyword evidence="2" id="KW-0677">Repeat</keyword>
<dbReference type="InterPro" id="IPR001164">
    <property type="entry name" value="ArfGAP_dom"/>
</dbReference>
<reference evidence="8" key="1">
    <citation type="submission" date="2023-05" db="EMBL/GenBank/DDBJ databases">
        <title>High-quality long-read genome of Scophthalmus maximus.</title>
        <authorList>
            <person name="Lien S."/>
            <person name="Martinez P."/>
        </authorList>
    </citation>
    <scope>NUCLEOTIDE SEQUENCE [LARGE SCALE GENOMIC DNA]</scope>
</reference>
<keyword evidence="3 5" id="KW-0863">Zinc-finger</keyword>
<evidence type="ECO:0000256" key="2">
    <source>
        <dbReference type="ARBA" id="ARBA00022737"/>
    </source>
</evidence>
<protein>
    <submittedName>
        <fullName evidence="8">ArfGAP with FG repeats 2</fullName>
    </submittedName>
</protein>
<evidence type="ECO:0000313" key="8">
    <source>
        <dbReference type="Ensembl" id="ENSSMAP00000013505.2"/>
    </source>
</evidence>
<dbReference type="InterPro" id="IPR052248">
    <property type="entry name" value="Arf-GAP_FG-repeat_protein"/>
</dbReference>
<evidence type="ECO:0000256" key="6">
    <source>
        <dbReference type="SAM" id="MobiDB-lite"/>
    </source>
</evidence>
<dbReference type="GO" id="GO:0001675">
    <property type="term" value="P:acrosome assembly"/>
    <property type="evidence" value="ECO:0007669"/>
    <property type="project" value="TreeGrafter"/>
</dbReference>
<feature type="region of interest" description="Disordered" evidence="6">
    <location>
        <begin position="127"/>
        <end position="253"/>
    </location>
</feature>